<sequence length="452" mass="51973">MVDIVPLNTGDIPFADDIIRAAADSGAEVYFVGGVVRDLLMRRRIHDVDITCFGIAYSEFAGLLAEKADATYVPFKDNVRLVKGGFTIDVSKPRGETIESDLQKRDFTINNLALTLKGEIIGDPYDLEKALIRHVYTSVFDDDPLRILRAFRFVSECGFDIVPETCRLIADKADKIKNVPKERVYQEIFRFFSGSYFDKAVTLFFRKRPKDLFRKGNRTKNSAAYYLFPELVDSEDIRQNSIFHRENVLKHSLSVAKEIFKIAHGLNIAEERRFVLITAALLHDCGKKEAWLRNNRKNFIGHDELGSRVAAEIMKRLGYPNKYIKRVSFLVRQHLKLTIFAVNGVRKMKLQRFVFENMDEVEDIILLSLADNRVKKFNMKRLYNIILRIRNAQKEIDMSRAKAVSGSDLIGMGVERGPEVSILLKEVHFRLAFGYLKSMEDVKNFLKEIRGK</sequence>
<evidence type="ECO:0000259" key="12">
    <source>
        <dbReference type="SMART" id="SM00471"/>
    </source>
</evidence>
<accession>A0A3D5QDM7</accession>
<gene>
    <name evidence="13" type="ORF">DHM44_09700</name>
</gene>
<evidence type="ECO:0000256" key="5">
    <source>
        <dbReference type="ARBA" id="ARBA00022723"/>
    </source>
</evidence>
<evidence type="ECO:0000256" key="8">
    <source>
        <dbReference type="ARBA" id="ARBA00022840"/>
    </source>
</evidence>
<evidence type="ECO:0000256" key="4">
    <source>
        <dbReference type="ARBA" id="ARBA00022695"/>
    </source>
</evidence>
<keyword evidence="9" id="KW-0460">Magnesium</keyword>
<dbReference type="SMART" id="SM00471">
    <property type="entry name" value="HDc"/>
    <property type="match status" value="1"/>
</dbReference>
<dbReference type="GO" id="GO:0008033">
    <property type="term" value="P:tRNA processing"/>
    <property type="evidence" value="ECO:0007669"/>
    <property type="project" value="UniProtKB-KW"/>
</dbReference>
<dbReference type="GO" id="GO:0046872">
    <property type="term" value="F:metal ion binding"/>
    <property type="evidence" value="ECO:0007669"/>
    <property type="project" value="UniProtKB-KW"/>
</dbReference>
<dbReference type="Pfam" id="PF01966">
    <property type="entry name" value="HD"/>
    <property type="match status" value="1"/>
</dbReference>
<feature type="domain" description="HD/PDEase" evidence="12">
    <location>
        <begin position="244"/>
        <end position="422"/>
    </location>
</feature>
<dbReference type="Pfam" id="PF12627">
    <property type="entry name" value="PolyA_pol_RNAbd"/>
    <property type="match status" value="1"/>
</dbReference>
<dbReference type="Pfam" id="PF01743">
    <property type="entry name" value="PolyA_pol"/>
    <property type="match status" value="1"/>
</dbReference>
<dbReference type="Proteomes" id="UP000262325">
    <property type="component" value="Unassembled WGS sequence"/>
</dbReference>
<dbReference type="InterPro" id="IPR006674">
    <property type="entry name" value="HD_domain"/>
</dbReference>
<dbReference type="InterPro" id="IPR006675">
    <property type="entry name" value="HDIG_dom"/>
</dbReference>
<protein>
    <recommendedName>
        <fullName evidence="12">HD/PDEase domain-containing protein</fullName>
    </recommendedName>
</protein>
<dbReference type="AlphaFoldDB" id="A0A3D5QDM7"/>
<proteinExistence type="inferred from homology"/>
<dbReference type="InterPro" id="IPR002646">
    <property type="entry name" value="PolA_pol_head_dom"/>
</dbReference>
<keyword evidence="5" id="KW-0479">Metal-binding</keyword>
<keyword evidence="7" id="KW-0692">RNA repair</keyword>
<dbReference type="InterPro" id="IPR043519">
    <property type="entry name" value="NT_sf"/>
</dbReference>
<keyword evidence="2 11" id="KW-0808">Transferase</keyword>
<dbReference type="Gene3D" id="3.30.460.10">
    <property type="entry name" value="Beta Polymerase, domain 2"/>
    <property type="match status" value="1"/>
</dbReference>
<dbReference type="GO" id="GO:0042245">
    <property type="term" value="P:RNA repair"/>
    <property type="evidence" value="ECO:0007669"/>
    <property type="project" value="UniProtKB-KW"/>
</dbReference>
<dbReference type="SUPFAM" id="SSF81301">
    <property type="entry name" value="Nucleotidyltransferase"/>
    <property type="match status" value="1"/>
</dbReference>
<evidence type="ECO:0000256" key="1">
    <source>
        <dbReference type="ARBA" id="ARBA00001946"/>
    </source>
</evidence>
<keyword evidence="6" id="KW-0547">Nucleotide-binding</keyword>
<evidence type="ECO:0000313" key="13">
    <source>
        <dbReference type="EMBL" id="HCW93941.1"/>
    </source>
</evidence>
<keyword evidence="4" id="KW-0548">Nucleotidyltransferase</keyword>
<keyword evidence="8" id="KW-0067">ATP-binding</keyword>
<keyword evidence="3" id="KW-0819">tRNA processing</keyword>
<name>A0A3D5QDM7_FLESI</name>
<comment type="caution">
    <text evidence="13">The sequence shown here is derived from an EMBL/GenBank/DDBJ whole genome shotgun (WGS) entry which is preliminary data.</text>
</comment>
<comment type="similarity">
    <text evidence="11">Belongs to the tRNA nucleotidyltransferase/poly(A) polymerase family.</text>
</comment>
<organism evidence="13 14">
    <name type="scientific">Flexistipes sinusarabici</name>
    <dbReference type="NCBI Taxonomy" id="2352"/>
    <lineage>
        <taxon>Bacteria</taxon>
        <taxon>Pseudomonadati</taxon>
        <taxon>Deferribacterota</taxon>
        <taxon>Deferribacteres</taxon>
        <taxon>Deferribacterales</taxon>
        <taxon>Flexistipitaceae</taxon>
        <taxon>Flexistipes</taxon>
    </lineage>
</organism>
<evidence type="ECO:0000256" key="7">
    <source>
        <dbReference type="ARBA" id="ARBA00022800"/>
    </source>
</evidence>
<evidence type="ECO:0000256" key="9">
    <source>
        <dbReference type="ARBA" id="ARBA00022842"/>
    </source>
</evidence>
<dbReference type="GO" id="GO:0003723">
    <property type="term" value="F:RNA binding"/>
    <property type="evidence" value="ECO:0007669"/>
    <property type="project" value="UniProtKB-KW"/>
</dbReference>
<dbReference type="InterPro" id="IPR003607">
    <property type="entry name" value="HD/PDEase_dom"/>
</dbReference>
<dbReference type="EMBL" id="DPPF01000207">
    <property type="protein sequence ID" value="HCW93941.1"/>
    <property type="molecule type" value="Genomic_DNA"/>
</dbReference>
<evidence type="ECO:0000256" key="6">
    <source>
        <dbReference type="ARBA" id="ARBA00022741"/>
    </source>
</evidence>
<dbReference type="CDD" id="cd00077">
    <property type="entry name" value="HDc"/>
    <property type="match status" value="1"/>
</dbReference>
<dbReference type="Gene3D" id="1.10.3090.10">
    <property type="entry name" value="cca-adding enzyme, domain 2"/>
    <property type="match status" value="1"/>
</dbReference>
<reference evidence="13 14" key="1">
    <citation type="journal article" date="2018" name="Nat. Biotechnol.">
        <title>A standardized bacterial taxonomy based on genome phylogeny substantially revises the tree of life.</title>
        <authorList>
            <person name="Parks D.H."/>
            <person name="Chuvochina M."/>
            <person name="Waite D.W."/>
            <person name="Rinke C."/>
            <person name="Skarshewski A."/>
            <person name="Chaumeil P.A."/>
            <person name="Hugenholtz P."/>
        </authorList>
    </citation>
    <scope>NUCLEOTIDE SEQUENCE [LARGE SCALE GENOMIC DNA]</scope>
    <source>
        <strain evidence="13">UBA8672</strain>
    </source>
</reference>
<evidence type="ECO:0000256" key="10">
    <source>
        <dbReference type="ARBA" id="ARBA00022884"/>
    </source>
</evidence>
<evidence type="ECO:0000256" key="3">
    <source>
        <dbReference type="ARBA" id="ARBA00022694"/>
    </source>
</evidence>
<comment type="cofactor">
    <cofactor evidence="1">
        <name>Mg(2+)</name>
        <dbReference type="ChEBI" id="CHEBI:18420"/>
    </cofactor>
</comment>
<dbReference type="GO" id="GO:0016779">
    <property type="term" value="F:nucleotidyltransferase activity"/>
    <property type="evidence" value="ECO:0007669"/>
    <property type="project" value="UniProtKB-KW"/>
</dbReference>
<evidence type="ECO:0000256" key="2">
    <source>
        <dbReference type="ARBA" id="ARBA00022679"/>
    </source>
</evidence>
<evidence type="ECO:0000313" key="14">
    <source>
        <dbReference type="Proteomes" id="UP000262325"/>
    </source>
</evidence>
<dbReference type="PANTHER" id="PTHR47545:SF1">
    <property type="entry name" value="MULTIFUNCTIONAL CCA PROTEIN"/>
    <property type="match status" value="1"/>
</dbReference>
<evidence type="ECO:0000256" key="11">
    <source>
        <dbReference type="RuleBase" id="RU003953"/>
    </source>
</evidence>
<dbReference type="PANTHER" id="PTHR47545">
    <property type="entry name" value="MULTIFUNCTIONAL CCA PROTEIN"/>
    <property type="match status" value="1"/>
</dbReference>
<dbReference type="InterPro" id="IPR050124">
    <property type="entry name" value="tRNA_CCA-adding_enzyme"/>
</dbReference>
<dbReference type="GO" id="GO:0005524">
    <property type="term" value="F:ATP binding"/>
    <property type="evidence" value="ECO:0007669"/>
    <property type="project" value="UniProtKB-KW"/>
</dbReference>
<dbReference type="NCBIfam" id="TIGR00277">
    <property type="entry name" value="HDIG"/>
    <property type="match status" value="1"/>
</dbReference>
<dbReference type="SUPFAM" id="SSF81891">
    <property type="entry name" value="Poly A polymerase C-terminal region-like"/>
    <property type="match status" value="1"/>
</dbReference>
<dbReference type="InterPro" id="IPR032828">
    <property type="entry name" value="PolyA_RNA-bd"/>
</dbReference>
<keyword evidence="10 11" id="KW-0694">RNA-binding</keyword>